<comment type="caution">
    <text evidence="1">The sequence shown here is derived from an EMBL/GenBank/DDBJ whole genome shotgun (WGS) entry which is preliminary data.</text>
</comment>
<organism evidence="1">
    <name type="scientific">bioreactor metagenome</name>
    <dbReference type="NCBI Taxonomy" id="1076179"/>
    <lineage>
        <taxon>unclassified sequences</taxon>
        <taxon>metagenomes</taxon>
        <taxon>ecological metagenomes</taxon>
    </lineage>
</organism>
<reference evidence="1" key="1">
    <citation type="submission" date="2019-08" db="EMBL/GenBank/DDBJ databases">
        <authorList>
            <person name="Kucharzyk K."/>
            <person name="Murdoch R.W."/>
            <person name="Higgins S."/>
            <person name="Loffler F."/>
        </authorList>
    </citation>
    <scope>NUCLEOTIDE SEQUENCE</scope>
</reference>
<accession>A0A645DJZ7</accession>
<protein>
    <submittedName>
        <fullName evidence="1">Uncharacterized protein</fullName>
    </submittedName>
</protein>
<proteinExistence type="predicted"/>
<gene>
    <name evidence="1" type="ORF">SDC9_136707</name>
</gene>
<name>A0A645DJZ7_9ZZZZ</name>
<sequence length="350" mass="38388">MLLHRQCRRRIGSRRRKVFLRCSSLGFLRPQRTHGGTQVGRQRRHARADHEQPLTRLRVVHLVGKQHAQHRHRAQARHLVDLVGALRAAVAADHQRLPFADDGLRTHVAAAHGGDGVHRGLLDLAVLDVHVQLHNGPTVAHHEMRRYAQCGASGDWRDGGHALADGADVEGLRQVQQGADVVDGENRRTRLDRGVAIALQRADAVDQKVARVHHQRRRIEGGGAVQRAHHQIVAVAGACGVAIAHHGATLAAGPGDAQFVQARGVHVDDQRLDLDERRGHVELLDERLVQRNALGRVLHDDGVQARVGLDRRCLLPAHIDLGRAIRCVLAVGRGRSTHRARAGRIGRAVG</sequence>
<evidence type="ECO:0000313" key="1">
    <source>
        <dbReference type="EMBL" id="MPM89595.1"/>
    </source>
</evidence>
<dbReference type="EMBL" id="VSSQ01036999">
    <property type="protein sequence ID" value="MPM89595.1"/>
    <property type="molecule type" value="Genomic_DNA"/>
</dbReference>
<dbReference type="AlphaFoldDB" id="A0A645DJZ7"/>